<keyword evidence="2" id="KW-0472">Membrane</keyword>
<evidence type="ECO:0000313" key="3">
    <source>
        <dbReference type="EMBL" id="SEC32982.1"/>
    </source>
</evidence>
<proteinExistence type="predicted"/>
<feature type="compositionally biased region" description="Low complexity" evidence="1">
    <location>
        <begin position="496"/>
        <end position="513"/>
    </location>
</feature>
<dbReference type="EMBL" id="FNSV01000005">
    <property type="protein sequence ID" value="SEC32982.1"/>
    <property type="molecule type" value="Genomic_DNA"/>
</dbReference>
<evidence type="ECO:0000313" key="4">
    <source>
        <dbReference type="Proteomes" id="UP000183561"/>
    </source>
</evidence>
<evidence type="ECO:0000256" key="2">
    <source>
        <dbReference type="SAM" id="Phobius"/>
    </source>
</evidence>
<dbReference type="InterPro" id="IPR043129">
    <property type="entry name" value="ATPase_NBD"/>
</dbReference>
<dbReference type="AlphaFoldDB" id="A0A1H4RM52"/>
<reference evidence="4" key="1">
    <citation type="submission" date="2016-10" db="EMBL/GenBank/DDBJ databases">
        <authorList>
            <person name="Varghese N."/>
            <person name="Submissions S."/>
        </authorList>
    </citation>
    <scope>NUCLEOTIDE SEQUENCE [LARGE SCALE GENOMIC DNA]</scope>
    <source>
        <strain evidence="4">DSM 44498</strain>
    </source>
</reference>
<keyword evidence="4" id="KW-1185">Reference proteome</keyword>
<organism evidence="3 4">
    <name type="scientific">Rhodococcus koreensis</name>
    <dbReference type="NCBI Taxonomy" id="99653"/>
    <lineage>
        <taxon>Bacteria</taxon>
        <taxon>Bacillati</taxon>
        <taxon>Actinomycetota</taxon>
        <taxon>Actinomycetes</taxon>
        <taxon>Mycobacteriales</taxon>
        <taxon>Nocardiaceae</taxon>
        <taxon>Rhodococcus</taxon>
    </lineage>
</organism>
<dbReference type="Proteomes" id="UP000183561">
    <property type="component" value="Unassembled WGS sequence"/>
</dbReference>
<dbReference type="SUPFAM" id="SSF53067">
    <property type="entry name" value="Actin-like ATPase domain"/>
    <property type="match status" value="1"/>
</dbReference>
<accession>A0A1H4RM52</accession>
<evidence type="ECO:0008006" key="5">
    <source>
        <dbReference type="Google" id="ProtNLM"/>
    </source>
</evidence>
<protein>
    <recommendedName>
        <fullName evidence="5">Hsp70 protein</fullName>
    </recommendedName>
</protein>
<sequence length="513" mass="51111">MASSAACARPTDMDDTNTHGLGLSVGTACAVAAVAGAVGVDDVLTRRSTLTFGPSSTVRLGDQPGDTGVVAGFADRIGEAVVAGDGLRYSGQDLVAAAAHCLIVEADQPDDPPIVLAHPAVHLPRVVNAQREALDRAGLGRVGLVASPVAAVAWLESEHGPLGEGLALVCEFGADNLDLTVVAFGAASGSDPIVGRPLRSTEFRGRHLAGVGEDSIDDTVSGSLELVADCLRVARVNVTDLDVVIVTGAAATDPVVEEVLSGALGAPVVCEPAPGHASACGAAVLAAATRSGTAATASAHPASVGRRALRVTAAATAAAAMIAVPWLARDMTSIREPGAGSSVTAHAFELIEQPGPPRIPAARTTASSPAVSAVAVPQAAPAVAVTPAGSRSWVPRLVSIHAHPPLIEPSVEFTVEAEPLPTASTSAPRISAVTPVVFAPTSAPVATSTPPDPTESTPAPTESTPAPTVGPDPTTSPVEPPLTDAPSEPAPDLDDPALPSSSPSESEQPTSSP</sequence>
<gene>
    <name evidence="3" type="ORF">SAMN04490239_3697</name>
</gene>
<name>A0A1H4RM52_9NOCA</name>
<keyword evidence="2" id="KW-1133">Transmembrane helix</keyword>
<evidence type="ECO:0000256" key="1">
    <source>
        <dbReference type="SAM" id="MobiDB-lite"/>
    </source>
</evidence>
<keyword evidence="2" id="KW-0812">Transmembrane</keyword>
<feature type="compositionally biased region" description="Low complexity" evidence="1">
    <location>
        <begin position="442"/>
        <end position="467"/>
    </location>
</feature>
<feature type="transmembrane region" description="Helical" evidence="2">
    <location>
        <begin position="20"/>
        <end position="40"/>
    </location>
</feature>
<feature type="region of interest" description="Disordered" evidence="1">
    <location>
        <begin position="442"/>
        <end position="513"/>
    </location>
</feature>